<comment type="caution">
    <text evidence="11">The sequence shown here is derived from an EMBL/GenBank/DDBJ whole genome shotgun (WGS) entry which is preliminary data.</text>
</comment>
<comment type="function">
    <text evidence="8 9">Required for the first step of histidine biosynthesis. May allow the feedback regulation of ATP phosphoribosyltransferase activity by histidine.</text>
</comment>
<proteinExistence type="inferred from homology"/>
<dbReference type="InterPro" id="IPR006195">
    <property type="entry name" value="aa-tRNA-synth_II"/>
</dbReference>
<dbReference type="InterPro" id="IPR004516">
    <property type="entry name" value="HisRS/HisZ"/>
</dbReference>
<dbReference type="EMBL" id="JBHUIP010000013">
    <property type="protein sequence ID" value="MFD2264290.1"/>
    <property type="molecule type" value="Genomic_DNA"/>
</dbReference>
<evidence type="ECO:0000313" key="11">
    <source>
        <dbReference type="EMBL" id="MFD2264290.1"/>
    </source>
</evidence>
<dbReference type="Gene3D" id="3.30.930.10">
    <property type="entry name" value="Bira Bifunctional Protein, Domain 2"/>
    <property type="match status" value="1"/>
</dbReference>
<evidence type="ECO:0000256" key="3">
    <source>
        <dbReference type="ARBA" id="ARBA00005539"/>
    </source>
</evidence>
<dbReference type="InterPro" id="IPR045864">
    <property type="entry name" value="aa-tRNA-synth_II/BPL/LPL"/>
</dbReference>
<dbReference type="InterPro" id="IPR004517">
    <property type="entry name" value="HisZ"/>
</dbReference>
<keyword evidence="9" id="KW-0028">Amino-acid biosynthesis</keyword>
<gene>
    <name evidence="9" type="primary">hisZ</name>
    <name evidence="11" type="ORF">ACFSM5_15410</name>
</gene>
<keyword evidence="11" id="KW-0328">Glycosyltransferase</keyword>
<evidence type="ECO:0000256" key="4">
    <source>
        <dbReference type="ARBA" id="ARBA00011496"/>
    </source>
</evidence>
<evidence type="ECO:0000256" key="5">
    <source>
        <dbReference type="ARBA" id="ARBA00011738"/>
    </source>
</evidence>
<dbReference type="GO" id="GO:0016757">
    <property type="term" value="F:glycosyltransferase activity"/>
    <property type="evidence" value="ECO:0007669"/>
    <property type="project" value="UniProtKB-KW"/>
</dbReference>
<dbReference type="SUPFAM" id="SSF55681">
    <property type="entry name" value="Class II aaRS and biotin synthetases"/>
    <property type="match status" value="1"/>
</dbReference>
<feature type="domain" description="Aminoacyl-transfer RNA synthetases class-II family profile" evidence="10">
    <location>
        <begin position="66"/>
        <end position="272"/>
    </location>
</feature>
<dbReference type="RefSeq" id="WP_379877363.1">
    <property type="nucleotide sequence ID" value="NZ_JBHUIP010000013.1"/>
</dbReference>
<comment type="subunit">
    <text evidence="5">Homodimer.</text>
</comment>
<protein>
    <recommendedName>
        <fullName evidence="6 9">ATP phosphoribosyltransferase regulatory subunit</fullName>
    </recommendedName>
</protein>
<evidence type="ECO:0000256" key="9">
    <source>
        <dbReference type="HAMAP-Rule" id="MF_00125"/>
    </source>
</evidence>
<dbReference type="InterPro" id="IPR041715">
    <property type="entry name" value="HisRS-like_core"/>
</dbReference>
<dbReference type="Pfam" id="PF13393">
    <property type="entry name" value="tRNA-synt_His"/>
    <property type="match status" value="1"/>
</dbReference>
<comment type="subcellular location">
    <subcellularLocation>
        <location evidence="1 9">Cytoplasm</location>
    </subcellularLocation>
</comment>
<sequence>MVWSCNAGRTKVRTGVVVFSALKDQATVALPADTDYARRALLPAGLRDELPPEAEHRAHCIDTLLRSFAGEGYERVDPPLVEFEDSLLNGADASVAAQTFRLMDPVSQRMLAVRPDVTVQIARIATTRLGGRPRPLRLAYAGSVLRVRGDQLNPERQLTQVGAELIGPDLVTADVEVIRIAIEALRALGLKGLSVDLNLAPLVPAVLDQYGIHGDARSELRAALDRKDAAAVAALAGPAGETLAGLLAATGPARAALMLLTSLELPAAVAPYREKLKAIVQAILDEVPDIGLTLDPVEHRGFEYYTGVGFSLFATGVRGELGRGGRYGVTPMDDEPGQPATGVTLYLDAVMQAAPSAKPRKRLYLPLGTPATIAQWHRSEGWVTVAGLQIDHDPAAEAKRLNCRHVWISDAIVAL</sequence>
<keyword evidence="11" id="KW-0808">Transferase</keyword>
<evidence type="ECO:0000256" key="1">
    <source>
        <dbReference type="ARBA" id="ARBA00004496"/>
    </source>
</evidence>
<keyword evidence="9" id="KW-0368">Histidine biosynthesis</keyword>
<accession>A0ABW5DTX0</accession>
<evidence type="ECO:0000256" key="8">
    <source>
        <dbReference type="ARBA" id="ARBA00025246"/>
    </source>
</evidence>
<evidence type="ECO:0000256" key="2">
    <source>
        <dbReference type="ARBA" id="ARBA00004667"/>
    </source>
</evidence>
<dbReference type="PANTHER" id="PTHR43707:SF1">
    <property type="entry name" value="HISTIDINE--TRNA LIGASE, MITOCHONDRIAL-RELATED"/>
    <property type="match status" value="1"/>
</dbReference>
<evidence type="ECO:0000313" key="12">
    <source>
        <dbReference type="Proteomes" id="UP001597295"/>
    </source>
</evidence>
<evidence type="ECO:0000259" key="10">
    <source>
        <dbReference type="PROSITE" id="PS50862"/>
    </source>
</evidence>
<dbReference type="HAMAP" id="MF_00125">
    <property type="entry name" value="HisZ"/>
    <property type="match status" value="1"/>
</dbReference>
<evidence type="ECO:0000256" key="7">
    <source>
        <dbReference type="ARBA" id="ARBA00022490"/>
    </source>
</evidence>
<reference evidence="12" key="1">
    <citation type="journal article" date="2019" name="Int. J. Syst. Evol. Microbiol.">
        <title>The Global Catalogue of Microorganisms (GCM) 10K type strain sequencing project: providing services to taxonomists for standard genome sequencing and annotation.</title>
        <authorList>
            <consortium name="The Broad Institute Genomics Platform"/>
            <consortium name="The Broad Institute Genome Sequencing Center for Infectious Disease"/>
            <person name="Wu L."/>
            <person name="Ma J."/>
        </authorList>
    </citation>
    <scope>NUCLEOTIDE SEQUENCE [LARGE SCALE GENOMIC DNA]</scope>
    <source>
        <strain evidence="12">CGMCC 1.19062</strain>
    </source>
</reference>
<keyword evidence="12" id="KW-1185">Reference proteome</keyword>
<dbReference type="PROSITE" id="PS50862">
    <property type="entry name" value="AA_TRNA_LIGASE_II"/>
    <property type="match status" value="1"/>
</dbReference>
<dbReference type="PANTHER" id="PTHR43707">
    <property type="entry name" value="HISTIDYL-TRNA SYNTHETASE"/>
    <property type="match status" value="1"/>
</dbReference>
<comment type="pathway">
    <text evidence="2 9">Amino-acid biosynthesis; L-histidine biosynthesis; L-histidine from 5-phospho-alpha-D-ribose 1-diphosphate: step 1/9.</text>
</comment>
<keyword evidence="7 9" id="KW-0963">Cytoplasm</keyword>
<comment type="similarity">
    <text evidence="3 9">Belongs to the class-II aminoacyl-tRNA synthetase family. HisZ subfamily.</text>
</comment>
<comment type="miscellaneous">
    <text evidence="9">This function is generally fulfilled by the C-terminal part of HisG, which is missing in some bacteria such as this one.</text>
</comment>
<organism evidence="11 12">
    <name type="scientific">Lacibacterium aquatile</name>
    <dbReference type="NCBI Taxonomy" id="1168082"/>
    <lineage>
        <taxon>Bacteria</taxon>
        <taxon>Pseudomonadati</taxon>
        <taxon>Pseudomonadota</taxon>
        <taxon>Alphaproteobacteria</taxon>
        <taxon>Rhodospirillales</taxon>
        <taxon>Rhodospirillaceae</taxon>
    </lineage>
</organism>
<name>A0ABW5DTX0_9PROT</name>
<evidence type="ECO:0000256" key="6">
    <source>
        <dbReference type="ARBA" id="ARBA00020397"/>
    </source>
</evidence>
<comment type="subunit">
    <text evidence="4 9">Heteromultimer composed of HisG and HisZ subunits.</text>
</comment>
<dbReference type="Proteomes" id="UP001597295">
    <property type="component" value="Unassembled WGS sequence"/>
</dbReference>